<accession>A0ACC0BAI3</accession>
<proteinExistence type="predicted"/>
<keyword evidence="2" id="KW-1185">Reference proteome</keyword>
<protein>
    <submittedName>
        <fullName evidence="1">Uncharacterized protein</fullName>
    </submittedName>
</protein>
<organism evidence="1 2">
    <name type="scientific">Catharanthus roseus</name>
    <name type="common">Madagascar periwinkle</name>
    <name type="synonym">Vinca rosea</name>
    <dbReference type="NCBI Taxonomy" id="4058"/>
    <lineage>
        <taxon>Eukaryota</taxon>
        <taxon>Viridiplantae</taxon>
        <taxon>Streptophyta</taxon>
        <taxon>Embryophyta</taxon>
        <taxon>Tracheophyta</taxon>
        <taxon>Spermatophyta</taxon>
        <taxon>Magnoliopsida</taxon>
        <taxon>eudicotyledons</taxon>
        <taxon>Gunneridae</taxon>
        <taxon>Pentapetalae</taxon>
        <taxon>asterids</taxon>
        <taxon>lamiids</taxon>
        <taxon>Gentianales</taxon>
        <taxon>Apocynaceae</taxon>
        <taxon>Rauvolfioideae</taxon>
        <taxon>Vinceae</taxon>
        <taxon>Catharanthinae</taxon>
        <taxon>Catharanthus</taxon>
    </lineage>
</organism>
<dbReference type="Proteomes" id="UP001060085">
    <property type="component" value="Linkage Group LG04"/>
</dbReference>
<gene>
    <name evidence="1" type="ORF">M9H77_19509</name>
</gene>
<sequence length="191" mass="21376">MSDSAADDHQNMGYDENNQHHLQQQQHYSSSFEVSDFLDFDDWMDSDDNPLPSSFFVASGYTQGPHNHAVTQVICGASAGGGSSSSSSLQQHEGEGLTLTSRDQSGSGSRVGKKEKVAFRTKSQVEILDDGYKWRKYGKKMVKNSPNPRNYYRCSVEGCPVKKRVERDKEDPKYVITAYEGIHNHQGPSQY</sequence>
<dbReference type="EMBL" id="CM044704">
    <property type="protein sequence ID" value="KAI5669656.1"/>
    <property type="molecule type" value="Genomic_DNA"/>
</dbReference>
<reference evidence="2" key="1">
    <citation type="journal article" date="2023" name="Nat. Plants">
        <title>Single-cell RNA sequencing provides a high-resolution roadmap for understanding the multicellular compartmentation of specialized metabolism.</title>
        <authorList>
            <person name="Sun S."/>
            <person name="Shen X."/>
            <person name="Li Y."/>
            <person name="Li Y."/>
            <person name="Wang S."/>
            <person name="Li R."/>
            <person name="Zhang H."/>
            <person name="Shen G."/>
            <person name="Guo B."/>
            <person name="Wei J."/>
            <person name="Xu J."/>
            <person name="St-Pierre B."/>
            <person name="Chen S."/>
            <person name="Sun C."/>
        </authorList>
    </citation>
    <scope>NUCLEOTIDE SEQUENCE [LARGE SCALE GENOMIC DNA]</scope>
</reference>
<comment type="caution">
    <text evidence="1">The sequence shown here is derived from an EMBL/GenBank/DDBJ whole genome shotgun (WGS) entry which is preliminary data.</text>
</comment>
<evidence type="ECO:0000313" key="2">
    <source>
        <dbReference type="Proteomes" id="UP001060085"/>
    </source>
</evidence>
<evidence type="ECO:0000313" key="1">
    <source>
        <dbReference type="EMBL" id="KAI5669656.1"/>
    </source>
</evidence>
<name>A0ACC0BAI3_CATRO</name>